<accession>A0A3L6RRB5</accession>
<comment type="caution">
    <text evidence="1">The sequence shown here is derived from an EMBL/GenBank/DDBJ whole genome shotgun (WGS) entry which is preliminary data.</text>
</comment>
<dbReference type="AlphaFoldDB" id="A0A3L6RRB5"/>
<gene>
    <name evidence="1" type="ORF">C2845_PM11G10750</name>
</gene>
<protein>
    <submittedName>
        <fullName evidence="1">Protein FAR1-RELATED SEQUENCE 6-like</fullName>
    </submittedName>
</protein>
<keyword evidence="2" id="KW-1185">Reference proteome</keyword>
<dbReference type="EMBL" id="PQIB02000007">
    <property type="protein sequence ID" value="RLN08259.1"/>
    <property type="molecule type" value="Genomic_DNA"/>
</dbReference>
<name>A0A3L6RRB5_PANMI</name>
<evidence type="ECO:0000313" key="2">
    <source>
        <dbReference type="Proteomes" id="UP000275267"/>
    </source>
</evidence>
<dbReference type="Proteomes" id="UP000275267">
    <property type="component" value="Unassembled WGS sequence"/>
</dbReference>
<reference evidence="2" key="1">
    <citation type="journal article" date="2019" name="Nat. Commun.">
        <title>The genome of broomcorn millet.</title>
        <authorList>
            <person name="Zou C."/>
            <person name="Miki D."/>
            <person name="Li D."/>
            <person name="Tang Q."/>
            <person name="Xiao L."/>
            <person name="Rajput S."/>
            <person name="Deng P."/>
            <person name="Jia W."/>
            <person name="Huang R."/>
            <person name="Zhang M."/>
            <person name="Sun Y."/>
            <person name="Hu J."/>
            <person name="Fu X."/>
            <person name="Schnable P.S."/>
            <person name="Li F."/>
            <person name="Zhang H."/>
            <person name="Feng B."/>
            <person name="Zhu X."/>
            <person name="Liu R."/>
            <person name="Schnable J.C."/>
            <person name="Zhu J.-K."/>
            <person name="Zhang H."/>
        </authorList>
    </citation>
    <scope>NUCLEOTIDE SEQUENCE [LARGE SCALE GENOMIC DNA]</scope>
</reference>
<proteinExistence type="predicted"/>
<sequence>MRLIVGDLTTLAGNGKQQGDASSREAVSLKECSYMEDVKDTESRTYEVYFCKEEKAEIECSLCIFAMYEQTKKQPHGFANQWVYQYHPMLQAGNFLQNCLFLKLVSLSPYKGASGQICSVLSFVVA</sequence>
<evidence type="ECO:0000313" key="1">
    <source>
        <dbReference type="EMBL" id="RLN08259.1"/>
    </source>
</evidence>
<organism evidence="1 2">
    <name type="scientific">Panicum miliaceum</name>
    <name type="common">Proso millet</name>
    <name type="synonym">Broomcorn millet</name>
    <dbReference type="NCBI Taxonomy" id="4540"/>
    <lineage>
        <taxon>Eukaryota</taxon>
        <taxon>Viridiplantae</taxon>
        <taxon>Streptophyta</taxon>
        <taxon>Embryophyta</taxon>
        <taxon>Tracheophyta</taxon>
        <taxon>Spermatophyta</taxon>
        <taxon>Magnoliopsida</taxon>
        <taxon>Liliopsida</taxon>
        <taxon>Poales</taxon>
        <taxon>Poaceae</taxon>
        <taxon>PACMAD clade</taxon>
        <taxon>Panicoideae</taxon>
        <taxon>Panicodae</taxon>
        <taxon>Paniceae</taxon>
        <taxon>Panicinae</taxon>
        <taxon>Panicum</taxon>
        <taxon>Panicum sect. Panicum</taxon>
    </lineage>
</organism>